<dbReference type="Proteomes" id="UP000805193">
    <property type="component" value="Unassembled WGS sequence"/>
</dbReference>
<sequence length="508" mass="56266">MAFCIPADYRILLPTLPAGDKTKNQVYLHCDVNARPLRIGDFKEPLETVDMLKEVAGIGVCQMGHVWLCSLKSAAAKERLLKLGWLTVKGKLCIPVDPNRQEVRVKLHWVPFDVPNDALRRALEEYGTVNEVSKENWRVDGFEDIESTTRIAKVTLKEGVTPDKLPRQLKLNEGTILAVVPGRAPVCLRCSRAGHIRRDCRVPRCVECRGFGHVSQENGGGGDAAFEPTGDKGASYDSGTNAAEVTAKASTPDAEGPGKETQATTAGGTDAVDKGDVNEPLMELDLANVKRRLDDEAKDNEAQELHRPQGQWKQIGKKETLCAMSRALQEPSDRYSFLRSMRMRRAASNSSPQQPLQPGDLARDKRNVAALARNGWLPRGASSRGTRADVLRRQMSSSSSSQEPNTDEQFFAEEEADVDCIQDGRPDVGYDQLVLMPEGVKRNLGHLARMGRLPPFNYRRLWNGQAESPATSPWPQARSKRQARRCRPNEEAKRNVAAMARKGMLPRS</sequence>
<protein>
    <submittedName>
        <fullName evidence="1">Uncharacterized protein</fullName>
    </submittedName>
</protein>
<comment type="caution">
    <text evidence="1">The sequence shown here is derived from an EMBL/GenBank/DDBJ whole genome shotgun (WGS) entry which is preliminary data.</text>
</comment>
<dbReference type="EMBL" id="JABSTQ010009384">
    <property type="protein sequence ID" value="KAG0429747.1"/>
    <property type="molecule type" value="Genomic_DNA"/>
</dbReference>
<organism evidence="1 2">
    <name type="scientific">Ixodes persulcatus</name>
    <name type="common">Taiga tick</name>
    <dbReference type="NCBI Taxonomy" id="34615"/>
    <lineage>
        <taxon>Eukaryota</taxon>
        <taxon>Metazoa</taxon>
        <taxon>Ecdysozoa</taxon>
        <taxon>Arthropoda</taxon>
        <taxon>Chelicerata</taxon>
        <taxon>Arachnida</taxon>
        <taxon>Acari</taxon>
        <taxon>Parasitiformes</taxon>
        <taxon>Ixodida</taxon>
        <taxon>Ixodoidea</taxon>
        <taxon>Ixodidae</taxon>
        <taxon>Ixodinae</taxon>
        <taxon>Ixodes</taxon>
    </lineage>
</organism>
<reference evidence="1 2" key="1">
    <citation type="journal article" date="2020" name="Cell">
        <title>Large-Scale Comparative Analyses of Tick Genomes Elucidate Their Genetic Diversity and Vector Capacities.</title>
        <authorList>
            <consortium name="Tick Genome and Microbiome Consortium (TIGMIC)"/>
            <person name="Jia N."/>
            <person name="Wang J."/>
            <person name="Shi W."/>
            <person name="Du L."/>
            <person name="Sun Y."/>
            <person name="Zhan W."/>
            <person name="Jiang J.F."/>
            <person name="Wang Q."/>
            <person name="Zhang B."/>
            <person name="Ji P."/>
            <person name="Bell-Sakyi L."/>
            <person name="Cui X.M."/>
            <person name="Yuan T.T."/>
            <person name="Jiang B.G."/>
            <person name="Yang W.F."/>
            <person name="Lam T.T."/>
            <person name="Chang Q.C."/>
            <person name="Ding S.J."/>
            <person name="Wang X.J."/>
            <person name="Zhu J.G."/>
            <person name="Ruan X.D."/>
            <person name="Zhao L."/>
            <person name="Wei J.T."/>
            <person name="Ye R.Z."/>
            <person name="Que T.C."/>
            <person name="Du C.H."/>
            <person name="Zhou Y.H."/>
            <person name="Cheng J.X."/>
            <person name="Dai P.F."/>
            <person name="Guo W.B."/>
            <person name="Han X.H."/>
            <person name="Huang E.J."/>
            <person name="Li L.F."/>
            <person name="Wei W."/>
            <person name="Gao Y.C."/>
            <person name="Liu J.Z."/>
            <person name="Shao H.Z."/>
            <person name="Wang X."/>
            <person name="Wang C.C."/>
            <person name="Yang T.C."/>
            <person name="Huo Q.B."/>
            <person name="Li W."/>
            <person name="Chen H.Y."/>
            <person name="Chen S.E."/>
            <person name="Zhou L.G."/>
            <person name="Ni X.B."/>
            <person name="Tian J.H."/>
            <person name="Sheng Y."/>
            <person name="Liu T."/>
            <person name="Pan Y.S."/>
            <person name="Xia L.Y."/>
            <person name="Li J."/>
            <person name="Zhao F."/>
            <person name="Cao W.C."/>
        </authorList>
    </citation>
    <scope>NUCLEOTIDE SEQUENCE [LARGE SCALE GENOMIC DNA]</scope>
    <source>
        <strain evidence="1">Iper-2018</strain>
    </source>
</reference>
<name>A0AC60Q792_IXOPE</name>
<evidence type="ECO:0000313" key="2">
    <source>
        <dbReference type="Proteomes" id="UP000805193"/>
    </source>
</evidence>
<gene>
    <name evidence="1" type="ORF">HPB47_023322</name>
</gene>
<proteinExistence type="predicted"/>
<evidence type="ECO:0000313" key="1">
    <source>
        <dbReference type="EMBL" id="KAG0429747.1"/>
    </source>
</evidence>
<accession>A0AC60Q792</accession>
<keyword evidence="2" id="KW-1185">Reference proteome</keyword>